<keyword evidence="3" id="KW-1185">Reference proteome</keyword>
<evidence type="ECO:0000313" key="3">
    <source>
        <dbReference type="Proteomes" id="UP000199307"/>
    </source>
</evidence>
<dbReference type="EMBL" id="FMVC01000005">
    <property type="protein sequence ID" value="SCY75540.1"/>
    <property type="molecule type" value="Genomic_DNA"/>
</dbReference>
<evidence type="ECO:0000256" key="1">
    <source>
        <dbReference type="SAM" id="Phobius"/>
    </source>
</evidence>
<gene>
    <name evidence="2" type="ORF">SAMN02927916_3211</name>
</gene>
<comment type="caution">
    <text evidence="2">The sequence shown here is derived from an EMBL/GenBank/DDBJ whole genome shotgun (WGS) entry which is preliminary data.</text>
</comment>
<keyword evidence="1" id="KW-0812">Transmembrane</keyword>
<sequence>MIRICYLIPVCICIFMVSILYLENNPERVIKNVQNIILPSNKEHKNTKLILPVKRQ</sequence>
<dbReference type="Proteomes" id="UP000199307">
    <property type="component" value="Unassembled WGS sequence"/>
</dbReference>
<keyword evidence="1" id="KW-0472">Membrane</keyword>
<keyword evidence="1" id="KW-1133">Transmembrane helix</keyword>
<proteinExistence type="predicted"/>
<organism evidence="2 3">
    <name type="scientific">Flavobacterium anhuiense</name>
    <dbReference type="NCBI Taxonomy" id="459526"/>
    <lineage>
        <taxon>Bacteria</taxon>
        <taxon>Pseudomonadati</taxon>
        <taxon>Bacteroidota</taxon>
        <taxon>Flavobacteriia</taxon>
        <taxon>Flavobacteriales</taxon>
        <taxon>Flavobacteriaceae</taxon>
        <taxon>Flavobacterium</taxon>
    </lineage>
</organism>
<name>A0ABY0LX78_9FLAO</name>
<evidence type="ECO:0000313" key="2">
    <source>
        <dbReference type="EMBL" id="SCY75540.1"/>
    </source>
</evidence>
<accession>A0ABY0LX78</accession>
<feature type="transmembrane region" description="Helical" evidence="1">
    <location>
        <begin position="6"/>
        <end position="22"/>
    </location>
</feature>
<protein>
    <submittedName>
        <fullName evidence="2">Uncharacterized protein</fullName>
    </submittedName>
</protein>
<reference evidence="2 3" key="1">
    <citation type="submission" date="2016-10" db="EMBL/GenBank/DDBJ databases">
        <authorList>
            <person name="Varghese N."/>
            <person name="Submissions S."/>
        </authorList>
    </citation>
    <scope>NUCLEOTIDE SEQUENCE [LARGE SCALE GENOMIC DNA]</scope>
    <source>
        <strain evidence="2 3">CGMCC 1.6859</strain>
    </source>
</reference>